<evidence type="ECO:0000313" key="2">
    <source>
        <dbReference type="EMBL" id="THG18986.1"/>
    </source>
</evidence>
<proteinExistence type="predicted"/>
<evidence type="ECO:0000256" key="1">
    <source>
        <dbReference type="SAM" id="Phobius"/>
    </source>
</evidence>
<reference evidence="2 3" key="1">
    <citation type="journal article" date="2018" name="Proc. Natl. Acad. Sci. U.S.A.">
        <title>Draft genome sequence of Camellia sinensis var. sinensis provides insights into the evolution of the tea genome and tea quality.</title>
        <authorList>
            <person name="Wei C."/>
            <person name="Yang H."/>
            <person name="Wang S."/>
            <person name="Zhao J."/>
            <person name="Liu C."/>
            <person name="Gao L."/>
            <person name="Xia E."/>
            <person name="Lu Y."/>
            <person name="Tai Y."/>
            <person name="She G."/>
            <person name="Sun J."/>
            <person name="Cao H."/>
            <person name="Tong W."/>
            <person name="Gao Q."/>
            <person name="Li Y."/>
            <person name="Deng W."/>
            <person name="Jiang X."/>
            <person name="Wang W."/>
            <person name="Chen Q."/>
            <person name="Zhang S."/>
            <person name="Li H."/>
            <person name="Wu J."/>
            <person name="Wang P."/>
            <person name="Li P."/>
            <person name="Shi C."/>
            <person name="Zheng F."/>
            <person name="Jian J."/>
            <person name="Huang B."/>
            <person name="Shan D."/>
            <person name="Shi M."/>
            <person name="Fang C."/>
            <person name="Yue Y."/>
            <person name="Li F."/>
            <person name="Li D."/>
            <person name="Wei S."/>
            <person name="Han B."/>
            <person name="Jiang C."/>
            <person name="Yin Y."/>
            <person name="Xia T."/>
            <person name="Zhang Z."/>
            <person name="Bennetzen J.L."/>
            <person name="Zhao S."/>
            <person name="Wan X."/>
        </authorList>
    </citation>
    <scope>NUCLEOTIDE SEQUENCE [LARGE SCALE GENOMIC DNA]</scope>
    <source>
        <strain evidence="3">cv. Shuchazao</strain>
        <tissue evidence="2">Leaf</tissue>
    </source>
</reference>
<protein>
    <submittedName>
        <fullName evidence="2">Uncharacterized protein</fullName>
    </submittedName>
</protein>
<dbReference type="EMBL" id="SDRB02002725">
    <property type="protein sequence ID" value="THG18986.1"/>
    <property type="molecule type" value="Genomic_DNA"/>
</dbReference>
<accession>A0A4S4ES22</accession>
<organism evidence="2 3">
    <name type="scientific">Camellia sinensis var. sinensis</name>
    <name type="common">China tea</name>
    <dbReference type="NCBI Taxonomy" id="542762"/>
    <lineage>
        <taxon>Eukaryota</taxon>
        <taxon>Viridiplantae</taxon>
        <taxon>Streptophyta</taxon>
        <taxon>Embryophyta</taxon>
        <taxon>Tracheophyta</taxon>
        <taxon>Spermatophyta</taxon>
        <taxon>Magnoliopsida</taxon>
        <taxon>eudicotyledons</taxon>
        <taxon>Gunneridae</taxon>
        <taxon>Pentapetalae</taxon>
        <taxon>asterids</taxon>
        <taxon>Ericales</taxon>
        <taxon>Theaceae</taxon>
        <taxon>Camellia</taxon>
    </lineage>
</organism>
<keyword evidence="1" id="KW-0812">Transmembrane</keyword>
<dbReference type="Proteomes" id="UP000306102">
    <property type="component" value="Unassembled WGS sequence"/>
</dbReference>
<sequence length="119" mass="13581">MESKGDRGRIYQVNDKIRRYLLLALCCPFLLPFLCATFPILCAAEVCIRLFRLLRRRRRSLLKSTTPAEYHGGSDGGEVRLLQRYLEDQLLLVIGSVYDCGDDDDDCIGDLLESGVEFF</sequence>
<keyword evidence="1" id="KW-1133">Transmembrane helix</keyword>
<gene>
    <name evidence="2" type="ORF">TEA_021534</name>
</gene>
<comment type="caution">
    <text evidence="2">The sequence shown here is derived from an EMBL/GenBank/DDBJ whole genome shotgun (WGS) entry which is preliminary data.</text>
</comment>
<keyword evidence="3" id="KW-1185">Reference proteome</keyword>
<dbReference type="AlphaFoldDB" id="A0A4S4ES22"/>
<feature type="transmembrane region" description="Helical" evidence="1">
    <location>
        <begin position="20"/>
        <end position="51"/>
    </location>
</feature>
<dbReference type="PANTHER" id="PTHR36322">
    <property type="entry name" value="TRANSMEMBRANE PROTEIN"/>
    <property type="match status" value="1"/>
</dbReference>
<dbReference type="PANTHER" id="PTHR36322:SF3">
    <property type="entry name" value="TRANSMEMBRANE PROTEIN"/>
    <property type="match status" value="1"/>
</dbReference>
<name>A0A4S4ES22_CAMSN</name>
<keyword evidence="1" id="KW-0472">Membrane</keyword>
<evidence type="ECO:0000313" key="3">
    <source>
        <dbReference type="Proteomes" id="UP000306102"/>
    </source>
</evidence>